<dbReference type="InterPro" id="IPR031717">
    <property type="entry name" value="ODO-1/KGD_C"/>
</dbReference>
<dbReference type="Pfam" id="PF16078">
    <property type="entry name" value="2-oxogl_dehyd_N"/>
    <property type="match status" value="1"/>
</dbReference>
<comment type="similarity">
    <text evidence="3">Belongs to the alpha-ketoglutarate dehydrogenase family.</text>
</comment>
<organism evidence="8 9">
    <name type="scientific">Flavobacterium pectinovorum</name>
    <dbReference type="NCBI Taxonomy" id="29533"/>
    <lineage>
        <taxon>Bacteria</taxon>
        <taxon>Pseudomonadati</taxon>
        <taxon>Bacteroidota</taxon>
        <taxon>Flavobacteriia</taxon>
        <taxon>Flavobacteriales</taxon>
        <taxon>Flavobacteriaceae</taxon>
        <taxon>Flavobacterium</taxon>
    </lineage>
</organism>
<dbReference type="NCBIfam" id="NF008907">
    <property type="entry name" value="PRK12270.1"/>
    <property type="match status" value="1"/>
</dbReference>
<dbReference type="SMART" id="SM00861">
    <property type="entry name" value="Transket_pyr"/>
    <property type="match status" value="1"/>
</dbReference>
<dbReference type="PIRSF" id="PIRSF000157">
    <property type="entry name" value="Oxoglu_dh_E1"/>
    <property type="match status" value="1"/>
</dbReference>
<dbReference type="NCBIfam" id="NF006914">
    <property type="entry name" value="PRK09404.1"/>
    <property type="match status" value="1"/>
</dbReference>
<dbReference type="NCBIfam" id="TIGR00239">
    <property type="entry name" value="2oxo_dh_E1"/>
    <property type="match status" value="1"/>
</dbReference>
<evidence type="ECO:0000313" key="8">
    <source>
        <dbReference type="EMBL" id="TPG36189.1"/>
    </source>
</evidence>
<keyword evidence="6" id="KW-0786">Thiamine pyrophosphate</keyword>
<dbReference type="InterPro" id="IPR005475">
    <property type="entry name" value="Transketolase-like_Pyr-bd"/>
</dbReference>
<dbReference type="Gene3D" id="3.40.50.12470">
    <property type="match status" value="1"/>
</dbReference>
<dbReference type="RefSeq" id="WP_140510568.1">
    <property type="nucleotide sequence ID" value="NZ_RCZH01000015.1"/>
</dbReference>
<proteinExistence type="inferred from homology"/>
<dbReference type="InterPro" id="IPR001017">
    <property type="entry name" value="DH_E1"/>
</dbReference>
<dbReference type="Proteomes" id="UP000319700">
    <property type="component" value="Unassembled WGS sequence"/>
</dbReference>
<dbReference type="SUPFAM" id="SSF52518">
    <property type="entry name" value="Thiamin diphosphate-binding fold (THDP-binding)"/>
    <property type="match status" value="2"/>
</dbReference>
<dbReference type="PANTHER" id="PTHR23152:SF4">
    <property type="entry name" value="2-OXOADIPATE DEHYDROGENASE COMPLEX COMPONENT E1"/>
    <property type="match status" value="1"/>
</dbReference>
<keyword evidence="5 8" id="KW-0560">Oxidoreductase</keyword>
<dbReference type="InterPro" id="IPR029061">
    <property type="entry name" value="THDP-binding"/>
</dbReference>
<evidence type="ECO:0000256" key="4">
    <source>
        <dbReference type="ARBA" id="ARBA00012280"/>
    </source>
</evidence>
<dbReference type="Gene3D" id="3.40.50.11610">
    <property type="entry name" value="Multifunctional 2-oxoglutarate metabolism enzyme, C-terminal domain"/>
    <property type="match status" value="1"/>
</dbReference>
<dbReference type="InterPro" id="IPR042179">
    <property type="entry name" value="KGD_C_sf"/>
</dbReference>
<dbReference type="InterPro" id="IPR011603">
    <property type="entry name" value="2oxoglutarate_DH_E1"/>
</dbReference>
<reference evidence="8 9" key="1">
    <citation type="journal article" date="2019" name="Environ. Microbiol.">
        <title>Species interactions and distinct microbial communities in high Arctic permafrost affected cryosols are associated with the CH4 and CO2 gas fluxes.</title>
        <authorList>
            <person name="Altshuler I."/>
            <person name="Hamel J."/>
            <person name="Turney S."/>
            <person name="Magnuson E."/>
            <person name="Levesque R."/>
            <person name="Greer C."/>
            <person name="Whyte L.G."/>
        </authorList>
    </citation>
    <scope>NUCLEOTIDE SEQUENCE [LARGE SCALE GENOMIC DNA]</scope>
    <source>
        <strain evidence="8 9">42</strain>
    </source>
</reference>
<evidence type="ECO:0000256" key="6">
    <source>
        <dbReference type="ARBA" id="ARBA00023052"/>
    </source>
</evidence>
<evidence type="ECO:0000313" key="9">
    <source>
        <dbReference type="Proteomes" id="UP000319700"/>
    </source>
</evidence>
<dbReference type="Gene3D" id="3.40.50.970">
    <property type="match status" value="1"/>
</dbReference>
<comment type="caution">
    <text evidence="8">The sequence shown here is derived from an EMBL/GenBank/DDBJ whole genome shotgun (WGS) entry which is preliminary data.</text>
</comment>
<dbReference type="OrthoDB" id="9759785at2"/>
<dbReference type="Pfam" id="PF16870">
    <property type="entry name" value="OxoGdeHyase_C"/>
    <property type="match status" value="1"/>
</dbReference>
<comment type="cofactor">
    <cofactor evidence="1">
        <name>thiamine diphosphate</name>
        <dbReference type="ChEBI" id="CHEBI:58937"/>
    </cofactor>
</comment>
<comment type="function">
    <text evidence="2">E1 component of the 2-oxoglutarate dehydrogenase (OGDH) complex which catalyzes the decarboxylation of 2-oxoglutarate, the first step in the conversion of 2-oxoglutarate to succinyl-CoA and CO(2).</text>
</comment>
<evidence type="ECO:0000256" key="3">
    <source>
        <dbReference type="ARBA" id="ARBA00006936"/>
    </source>
</evidence>
<dbReference type="EC" id="1.2.4.2" evidence="4"/>
<dbReference type="GO" id="GO:0030976">
    <property type="term" value="F:thiamine pyrophosphate binding"/>
    <property type="evidence" value="ECO:0007669"/>
    <property type="project" value="InterPro"/>
</dbReference>
<dbReference type="AlphaFoldDB" id="A0A502EGL7"/>
<evidence type="ECO:0000256" key="2">
    <source>
        <dbReference type="ARBA" id="ARBA00003906"/>
    </source>
</evidence>
<name>A0A502EGL7_9FLAO</name>
<dbReference type="GO" id="GO:0045252">
    <property type="term" value="C:oxoglutarate dehydrogenase complex"/>
    <property type="evidence" value="ECO:0007669"/>
    <property type="project" value="TreeGrafter"/>
</dbReference>
<dbReference type="GO" id="GO:0006099">
    <property type="term" value="P:tricarboxylic acid cycle"/>
    <property type="evidence" value="ECO:0007669"/>
    <property type="project" value="TreeGrafter"/>
</dbReference>
<dbReference type="CDD" id="cd02016">
    <property type="entry name" value="TPP_E1_OGDC_like"/>
    <property type="match status" value="1"/>
</dbReference>
<gene>
    <name evidence="8" type="ORF">EAH81_20445</name>
</gene>
<evidence type="ECO:0000256" key="1">
    <source>
        <dbReference type="ARBA" id="ARBA00001964"/>
    </source>
</evidence>
<keyword evidence="9" id="KW-1185">Reference proteome</keyword>
<protein>
    <recommendedName>
        <fullName evidence="4">oxoglutarate dehydrogenase (succinyl-transferring)</fullName>
        <ecNumber evidence="4">1.2.4.2</ecNumber>
    </recommendedName>
</protein>
<dbReference type="PANTHER" id="PTHR23152">
    <property type="entry name" value="2-OXOGLUTARATE DEHYDROGENASE"/>
    <property type="match status" value="1"/>
</dbReference>
<dbReference type="Pfam" id="PF00676">
    <property type="entry name" value="E1_dh"/>
    <property type="match status" value="1"/>
</dbReference>
<evidence type="ECO:0000256" key="5">
    <source>
        <dbReference type="ARBA" id="ARBA00023002"/>
    </source>
</evidence>
<dbReference type="Gene3D" id="1.10.287.1150">
    <property type="entry name" value="TPP helical domain"/>
    <property type="match status" value="1"/>
</dbReference>
<dbReference type="Pfam" id="PF02779">
    <property type="entry name" value="Transket_pyr"/>
    <property type="match status" value="1"/>
</dbReference>
<dbReference type="GO" id="GO:0004591">
    <property type="term" value="F:oxoglutarate dehydrogenase (succinyl-transferring) activity"/>
    <property type="evidence" value="ECO:0007669"/>
    <property type="project" value="UniProtKB-EC"/>
</dbReference>
<dbReference type="EMBL" id="RCZH01000015">
    <property type="protein sequence ID" value="TPG36189.1"/>
    <property type="molecule type" value="Genomic_DNA"/>
</dbReference>
<dbReference type="InterPro" id="IPR032106">
    <property type="entry name" value="2-oxogl_dehyd_N"/>
</dbReference>
<sequence>MDNQTYLTGGNADYIGLLYEKYKEGASNVDSGWQKFFQGLDLGISIKVKDNPSSFSEEDLSSTLANELKVINLIDAYRRRGHLFAKTNPVRERRQHFPGIGIQDFGLENHNLDESFISGNEVGLPNGTLRAIIAVLEQTYCQSIGVEYKYIRDPEKLTWLQTKMENSRNKTEFSPDEKKQILRKLNQAVVFENFLHTKFVGQKRFSLEGTESLIPALDLMIEKSAGLGAEEIIIGMGHRGRLNVLSNVIRKGYDEIFNEFLGKSYDPDGRFSGDVKYHLGYSNNITTTTGKKIELNLCPNPSHLETVDAVVQGQVRAKIDHKYKGDSKKIIPLTIHGDAALAGQGIVYELQQMSLLEGYKTGGTIHLVLNNQVGFTTDYKDARSSTYCTDLAKIVLAPVFHVNGDDAEAVAHVFLIALEYRQTFGEDVFIDILSYRKYGHNEGDEPKFTQPLLYKAIDTHPNPRDVYIEKLLSEKNITATYPAEIENLFKEELQTLLDESKAMEGFSEPKSLFTGAWEGLNYANNDPDSNTATAISEEELLDIAAKITILPAQGKFLKKVEKLFDSRRKTVENKTFDWAMGELLAYGSLLKENFNVRISGEDVERGTFSHRHAVLAMEESGEEYVPLTNLGSGGRFEIYNSLLSEYAVLGFEYGYAMADPKALVVWEAQFGDFVNTAQVIIDQYIASAETKWRVPNGLVLLLPHGLEGQGPEHSSARIERFLELCADENIQVVNCTTPANLFHAIRRQQHRNFRKPLVVFTPKSLLRHPKCVSAIEAFTKGHFMEMIDDSFVKPENVKKVLFCSGKIYYDLLEKQQEDDRNDVAIVRIEQLYPTPLTQIEKLQSKYPNSTEFIWVQEEAENMGAWPYLYRKLRKSSLKLDLISRKESSSTATGYAKMHEKQQLAIVEAAFSMNQIYN</sequence>
<feature type="domain" description="Transketolase-like pyrimidine-binding" evidence="7">
    <location>
        <begin position="576"/>
        <end position="768"/>
    </location>
</feature>
<dbReference type="GO" id="GO:0005829">
    <property type="term" value="C:cytosol"/>
    <property type="evidence" value="ECO:0007669"/>
    <property type="project" value="TreeGrafter"/>
</dbReference>
<evidence type="ECO:0000259" key="7">
    <source>
        <dbReference type="SMART" id="SM00861"/>
    </source>
</evidence>
<accession>A0A502EGL7</accession>